<dbReference type="EMBL" id="LXTC01000006">
    <property type="protein sequence ID" value="OBA19453.1"/>
    <property type="molecule type" value="Genomic_DNA"/>
</dbReference>
<comment type="caution">
    <text evidence="3">The sequence shown here is derived from an EMBL/GenBank/DDBJ whole genome shotgun (WGS) entry which is preliminary data.</text>
</comment>
<feature type="region of interest" description="Disordered" evidence="2">
    <location>
        <begin position="724"/>
        <end position="744"/>
    </location>
</feature>
<dbReference type="Proteomes" id="UP000092555">
    <property type="component" value="Unassembled WGS sequence"/>
</dbReference>
<dbReference type="GO" id="GO:0006260">
    <property type="term" value="P:DNA replication"/>
    <property type="evidence" value="ECO:0007669"/>
    <property type="project" value="UniProtKB-KW"/>
</dbReference>
<evidence type="ECO:0000256" key="1">
    <source>
        <dbReference type="ARBA" id="ARBA00022705"/>
    </source>
</evidence>
<dbReference type="AlphaFoldDB" id="A0A1A0H6B2"/>
<dbReference type="InterPro" id="IPR027417">
    <property type="entry name" value="P-loop_NTPase"/>
</dbReference>
<name>A0A1A0H6B2_9ASCO</name>
<dbReference type="RefSeq" id="XP_018709981.1">
    <property type="nucleotide sequence ID" value="XM_018857944.1"/>
</dbReference>
<dbReference type="GeneID" id="30030920"/>
<dbReference type="STRING" id="869754.A0A1A0H6B2"/>
<evidence type="ECO:0000313" key="4">
    <source>
        <dbReference type="Proteomes" id="UP000092555"/>
    </source>
</evidence>
<evidence type="ECO:0000313" key="3">
    <source>
        <dbReference type="EMBL" id="OBA19453.1"/>
    </source>
</evidence>
<gene>
    <name evidence="3" type="ORF">METBIDRAFT_45672</name>
</gene>
<protein>
    <recommendedName>
        <fullName evidence="5">ATPase AAA-type core domain-containing protein</fullName>
    </recommendedName>
</protein>
<proteinExistence type="predicted"/>
<evidence type="ECO:0000256" key="2">
    <source>
        <dbReference type="SAM" id="MobiDB-lite"/>
    </source>
</evidence>
<dbReference type="OrthoDB" id="10064318at2759"/>
<dbReference type="GO" id="GO:0003677">
    <property type="term" value="F:DNA binding"/>
    <property type="evidence" value="ECO:0007669"/>
    <property type="project" value="TreeGrafter"/>
</dbReference>
<reference evidence="3 4" key="1">
    <citation type="submission" date="2016-05" db="EMBL/GenBank/DDBJ databases">
        <title>Comparative genomics of biotechnologically important yeasts.</title>
        <authorList>
            <consortium name="DOE Joint Genome Institute"/>
            <person name="Riley R."/>
            <person name="Haridas S."/>
            <person name="Wolfe K.H."/>
            <person name="Lopes M.R."/>
            <person name="Hittinger C.T."/>
            <person name="Goker M."/>
            <person name="Salamov A."/>
            <person name="Wisecaver J."/>
            <person name="Long T.M."/>
            <person name="Aerts A.L."/>
            <person name="Barry K."/>
            <person name="Choi C."/>
            <person name="Clum A."/>
            <person name="Coughlan A.Y."/>
            <person name="Deshpande S."/>
            <person name="Douglass A.P."/>
            <person name="Hanson S.J."/>
            <person name="Klenk H.-P."/>
            <person name="LaButti K."/>
            <person name="Lapidus A."/>
            <person name="Lindquist E."/>
            <person name="Lipzen A."/>
            <person name="Meier-kolthoff J.P."/>
            <person name="Ohm R.A."/>
            <person name="Otillar R.P."/>
            <person name="Pangilinan J."/>
            <person name="Peng Y."/>
            <person name="Rokas A."/>
            <person name="Rosa C.A."/>
            <person name="Scheuner C."/>
            <person name="Sibirny A.A."/>
            <person name="Slot J.C."/>
            <person name="Stielow J.B."/>
            <person name="Sun H."/>
            <person name="Kurtzman C.P."/>
            <person name="Blackwell M."/>
            <person name="Grigoriev I.V."/>
            <person name="Jeffries T.W."/>
        </authorList>
    </citation>
    <scope>NUCLEOTIDE SEQUENCE [LARGE SCALE GENOMIC DNA]</scope>
    <source>
        <strain evidence="3 4">NRRL YB-4993</strain>
    </source>
</reference>
<dbReference type="PANTHER" id="PTHR23389:SF6">
    <property type="entry name" value="REPLICATION FACTOR C SUBUNIT 1"/>
    <property type="match status" value="1"/>
</dbReference>
<keyword evidence="4" id="KW-1185">Reference proteome</keyword>
<dbReference type="SUPFAM" id="SSF52540">
    <property type="entry name" value="P-loop containing nucleoside triphosphate hydrolases"/>
    <property type="match status" value="1"/>
</dbReference>
<dbReference type="Gene3D" id="3.40.50.300">
    <property type="entry name" value="P-loop containing nucleotide triphosphate hydrolases"/>
    <property type="match status" value="1"/>
</dbReference>
<keyword evidence="1" id="KW-0235">DNA replication</keyword>
<dbReference type="GO" id="GO:0005634">
    <property type="term" value="C:nucleus"/>
    <property type="evidence" value="ECO:0007669"/>
    <property type="project" value="TreeGrafter"/>
</dbReference>
<evidence type="ECO:0008006" key="5">
    <source>
        <dbReference type="Google" id="ProtNLM"/>
    </source>
</evidence>
<sequence length="816" mass="92341">MSFSDASDVPDTSFDAGEFERNTERLQAIEDLERKVFSSGKTVSVKDFLKKNNHSILAHGNAQQTNLAKLTEQLQDLDLLFPATKSVKARDIFDSFAPRRIKKANGHWTLKVRLKITPEKLAAIKSFENPLRTKGNSGPGDSILSALMKRKPATKVTLRLPKPFLEKISKSMNPFYTRSSGSHDGKSANGVFAMMMKYASENSPKLTAIQRLKGLHPLPIPRYAMHVVHDIGKSRIPPVTGISLSKVKQPNIDLSGGSMSEFVPDLPTTSKSTHTIPRLRYEILKSLDSETLIKRNAPLAFASPPHINILSEFIQNDSSPSSHLNWPQKFQPSQIESLLMDQESRLFLDRWMFNAFEVLETQSTKVPRNVKMKEQQKKQRKREVLMLSFIVNDFEEDDESTDEDIFVPILVVQGDSGSCKSASIYAAMSAMDGYVHEINTGQARSRKDIHSSLREFCTSQIIHQKHDEKKFQKGLVLFEDCDILFEQDKTFWTTVQEVINYSRRPIVVTVKDVSVIPRNILELAEEQSAVLKLKTKSINEIKQYLWLCAFSEKVCLAPEVLDGIIRDCETKSGTDLRKALMRCQWLCRVRPPASGISEILYIPQPSKQAITTDISSVADKLDAVSVSDIIEANTHSSILHDVQINELLDIYVIDDSHHLKQRTLPYELNTGNLIKELFEQEEEPAHNYRMNFNDIRGTVLNFISSRAKKLPKFIQELYSTRVQTRSRSSDDIPDDQPETQGLPDTSVCFSMSPQAFIKDLAPMARYWASFQQGIIELDKSNMCTSHTRGLLDFLGWRKFHDGVEEVLATGPFSSKV</sequence>
<dbReference type="PANTHER" id="PTHR23389">
    <property type="entry name" value="CHROMOSOME TRANSMISSION FIDELITY FACTOR 18"/>
    <property type="match status" value="1"/>
</dbReference>
<organism evidence="3 4">
    <name type="scientific">Metschnikowia bicuspidata var. bicuspidata NRRL YB-4993</name>
    <dbReference type="NCBI Taxonomy" id="869754"/>
    <lineage>
        <taxon>Eukaryota</taxon>
        <taxon>Fungi</taxon>
        <taxon>Dikarya</taxon>
        <taxon>Ascomycota</taxon>
        <taxon>Saccharomycotina</taxon>
        <taxon>Pichiomycetes</taxon>
        <taxon>Metschnikowiaceae</taxon>
        <taxon>Metschnikowia</taxon>
    </lineage>
</organism>
<accession>A0A1A0H6B2</accession>